<gene>
    <name evidence="2" type="ORF">SDC9_202127</name>
</gene>
<keyword evidence="1" id="KW-1133">Transmembrane helix</keyword>
<dbReference type="EMBL" id="VSSQ01122704">
    <property type="protein sequence ID" value="MPN54457.1"/>
    <property type="molecule type" value="Genomic_DNA"/>
</dbReference>
<sequence>MKRERRWLWILLLAGIGLIALTQVKNHRSKLISGGFFLTAAAGEAFRQAGRLPPEWEIPLLIIVVGLLMLLAQLLPAPESGDASKSKQP</sequence>
<dbReference type="AlphaFoldDB" id="A0A645ITH0"/>
<comment type="caution">
    <text evidence="2">The sequence shown here is derived from an EMBL/GenBank/DDBJ whole genome shotgun (WGS) entry which is preliminary data.</text>
</comment>
<accession>A0A645ITH0</accession>
<reference evidence="2" key="1">
    <citation type="submission" date="2019-08" db="EMBL/GenBank/DDBJ databases">
        <authorList>
            <person name="Kucharzyk K."/>
            <person name="Murdoch R.W."/>
            <person name="Higgins S."/>
            <person name="Loffler F."/>
        </authorList>
    </citation>
    <scope>NUCLEOTIDE SEQUENCE</scope>
</reference>
<organism evidence="2">
    <name type="scientific">bioreactor metagenome</name>
    <dbReference type="NCBI Taxonomy" id="1076179"/>
    <lineage>
        <taxon>unclassified sequences</taxon>
        <taxon>metagenomes</taxon>
        <taxon>ecological metagenomes</taxon>
    </lineage>
</organism>
<name>A0A645ITH0_9ZZZZ</name>
<keyword evidence="1" id="KW-0812">Transmembrane</keyword>
<keyword evidence="1" id="KW-0472">Membrane</keyword>
<evidence type="ECO:0000313" key="2">
    <source>
        <dbReference type="EMBL" id="MPN54457.1"/>
    </source>
</evidence>
<protein>
    <submittedName>
        <fullName evidence="2">Uncharacterized protein</fullName>
    </submittedName>
</protein>
<proteinExistence type="predicted"/>
<evidence type="ECO:0000256" key="1">
    <source>
        <dbReference type="SAM" id="Phobius"/>
    </source>
</evidence>
<feature type="transmembrane region" description="Helical" evidence="1">
    <location>
        <begin position="58"/>
        <end position="77"/>
    </location>
</feature>